<organism evidence="2 3">
    <name type="scientific">Lacihabitans soyangensis</name>
    <dbReference type="NCBI Taxonomy" id="869394"/>
    <lineage>
        <taxon>Bacteria</taxon>
        <taxon>Pseudomonadati</taxon>
        <taxon>Bacteroidota</taxon>
        <taxon>Cytophagia</taxon>
        <taxon>Cytophagales</taxon>
        <taxon>Leadbetterellaceae</taxon>
        <taxon>Lacihabitans</taxon>
    </lineage>
</organism>
<dbReference type="RefSeq" id="WP_255038257.1">
    <property type="nucleotide sequence ID" value="NZ_RJUF01000174.1"/>
</dbReference>
<dbReference type="Pfam" id="PF01381">
    <property type="entry name" value="HTH_3"/>
    <property type="match status" value="1"/>
</dbReference>
<comment type="caution">
    <text evidence="2">The sequence shown here is derived from an EMBL/GenBank/DDBJ whole genome shotgun (WGS) entry which is preliminary data.</text>
</comment>
<feature type="domain" description="HTH cro/C1-type" evidence="1">
    <location>
        <begin position="37"/>
        <end position="91"/>
    </location>
</feature>
<dbReference type="SMART" id="SM00530">
    <property type="entry name" value="HTH_XRE"/>
    <property type="match status" value="1"/>
</dbReference>
<dbReference type="EMBL" id="RJUF01000174">
    <property type="protein sequence ID" value="MCP9764565.1"/>
    <property type="molecule type" value="Genomic_DNA"/>
</dbReference>
<sequence>MNRARKHTGVLISSLKEHIPEKTKENISKRMGLAAQIDDALQKRGFTNQEFAFMLGKKPLEISRWLSGTHNFTTETLWEIERLLNIQLLTSSKHYEVHATDLKSYIVGEVKTAFENYSRKESLDNIL</sequence>
<proteinExistence type="predicted"/>
<dbReference type="AlphaFoldDB" id="A0AAE3H7L2"/>
<protein>
    <submittedName>
        <fullName evidence="2">XRE family transcriptional regulator</fullName>
    </submittedName>
</protein>
<keyword evidence="3" id="KW-1185">Reference proteome</keyword>
<dbReference type="PROSITE" id="PS50943">
    <property type="entry name" value="HTH_CROC1"/>
    <property type="match status" value="1"/>
</dbReference>
<dbReference type="Gene3D" id="1.10.260.40">
    <property type="entry name" value="lambda repressor-like DNA-binding domains"/>
    <property type="match status" value="1"/>
</dbReference>
<accession>A0AAE3H7L2</accession>
<reference evidence="2 3" key="1">
    <citation type="submission" date="2018-11" db="EMBL/GenBank/DDBJ databases">
        <title>Novel bacteria species description.</title>
        <authorList>
            <person name="Han J.-H."/>
        </authorList>
    </citation>
    <scope>NUCLEOTIDE SEQUENCE [LARGE SCALE GENOMIC DNA]</scope>
    <source>
        <strain evidence="2 3">KCTC23259</strain>
    </source>
</reference>
<dbReference type="CDD" id="cd00093">
    <property type="entry name" value="HTH_XRE"/>
    <property type="match status" value="1"/>
</dbReference>
<dbReference type="InterPro" id="IPR010982">
    <property type="entry name" value="Lambda_DNA-bd_dom_sf"/>
</dbReference>
<evidence type="ECO:0000313" key="2">
    <source>
        <dbReference type="EMBL" id="MCP9764565.1"/>
    </source>
</evidence>
<dbReference type="SUPFAM" id="SSF47413">
    <property type="entry name" value="lambda repressor-like DNA-binding domains"/>
    <property type="match status" value="1"/>
</dbReference>
<evidence type="ECO:0000313" key="3">
    <source>
        <dbReference type="Proteomes" id="UP001204144"/>
    </source>
</evidence>
<dbReference type="GO" id="GO:0003677">
    <property type="term" value="F:DNA binding"/>
    <property type="evidence" value="ECO:0007669"/>
    <property type="project" value="InterPro"/>
</dbReference>
<gene>
    <name evidence="2" type="ORF">EGI31_16615</name>
</gene>
<dbReference type="InterPro" id="IPR001387">
    <property type="entry name" value="Cro/C1-type_HTH"/>
</dbReference>
<evidence type="ECO:0000259" key="1">
    <source>
        <dbReference type="PROSITE" id="PS50943"/>
    </source>
</evidence>
<dbReference type="Proteomes" id="UP001204144">
    <property type="component" value="Unassembled WGS sequence"/>
</dbReference>
<name>A0AAE3H7L2_9BACT</name>